<keyword evidence="1" id="KW-0812">Transmembrane</keyword>
<name>E1Y8L5_9BACT</name>
<dbReference type="AlphaFoldDB" id="E1Y8L5"/>
<accession>E1Y8L5</accession>
<feature type="transmembrane region" description="Helical" evidence="1">
    <location>
        <begin position="12"/>
        <end position="31"/>
    </location>
</feature>
<proteinExistence type="predicted"/>
<evidence type="ECO:0000256" key="1">
    <source>
        <dbReference type="SAM" id="Phobius"/>
    </source>
</evidence>
<dbReference type="EMBL" id="FR695864">
    <property type="protein sequence ID" value="CBX26909.1"/>
    <property type="molecule type" value="Genomic_DNA"/>
</dbReference>
<reference evidence="2" key="1">
    <citation type="journal article" date="2011" name="Environ. Microbiol.">
        <title>Genomic insights into the metabolic potential of the polycyclic aromatic hydrocarbon degrading sulfate-reducing Deltaproteobacterium N47.</title>
        <authorList>
            <person name="Bergmann F."/>
            <person name="Selesi D."/>
            <person name="Weinmaier T."/>
            <person name="Tischler P."/>
            <person name="Rattei T."/>
            <person name="Meckenstock R.U."/>
        </authorList>
    </citation>
    <scope>NUCLEOTIDE SEQUENCE</scope>
</reference>
<keyword evidence="1" id="KW-1133">Transmembrane helix</keyword>
<protein>
    <submittedName>
        <fullName evidence="2">Uncharacterized protein</fullName>
    </submittedName>
</protein>
<gene>
    <name evidence="2" type="ORF">N47_A09380</name>
</gene>
<sequence length="47" mass="5405">MLKMLELINDLLLMVYFTIGFAMGWVSAGPLSRPSLFRMLIFILFPP</sequence>
<keyword evidence="1" id="KW-0472">Membrane</keyword>
<organism evidence="2">
    <name type="scientific">uncultured Desulfobacterium sp</name>
    <dbReference type="NCBI Taxonomy" id="201089"/>
    <lineage>
        <taxon>Bacteria</taxon>
        <taxon>Pseudomonadati</taxon>
        <taxon>Thermodesulfobacteriota</taxon>
        <taxon>Desulfobacteria</taxon>
        <taxon>Desulfobacterales</taxon>
        <taxon>Desulfobacteriaceae</taxon>
        <taxon>Desulfobacterium</taxon>
        <taxon>environmental samples</taxon>
    </lineage>
</organism>
<evidence type="ECO:0000313" key="2">
    <source>
        <dbReference type="EMBL" id="CBX26909.1"/>
    </source>
</evidence>